<keyword evidence="1" id="KW-1133">Transmembrane helix</keyword>
<name>A0ABY5AP59_9CYAN</name>
<dbReference type="Gene3D" id="3.90.550.10">
    <property type="entry name" value="Spore Coat Polysaccharide Biosynthesis Protein SpsA, Chain A"/>
    <property type="match status" value="1"/>
</dbReference>
<dbReference type="GO" id="GO:0016757">
    <property type="term" value="F:glycosyltransferase activity"/>
    <property type="evidence" value="ECO:0007669"/>
    <property type="project" value="UniProtKB-KW"/>
</dbReference>
<evidence type="ECO:0000313" key="3">
    <source>
        <dbReference type="Proteomes" id="UP001056708"/>
    </source>
</evidence>
<dbReference type="InterPro" id="IPR029044">
    <property type="entry name" value="Nucleotide-diphossugar_trans"/>
</dbReference>
<dbReference type="Pfam" id="PF13641">
    <property type="entry name" value="Glyco_tranf_2_3"/>
    <property type="match status" value="1"/>
</dbReference>
<dbReference type="EC" id="2.4.-.-" evidence="2"/>
<protein>
    <submittedName>
        <fullName evidence="2">Glycosyltransferase</fullName>
        <ecNumber evidence="2">2.4.-.-</ecNumber>
    </submittedName>
</protein>
<dbReference type="SUPFAM" id="SSF53448">
    <property type="entry name" value="Nucleotide-diphospho-sugar transferases"/>
    <property type="match status" value="1"/>
</dbReference>
<sequence>MDSLIFLLLLLQLPAVAILFSRLAAGPTRKPPITPQVLLGDRLGTVGVVVPTLNEVHRLSPCLTGLTQQAHEVRSIVVVDSRSEDGTQALVQSFAQRDPRVRLIEDDPLPPDWVGRPWALQNGYQYFAVPTETSEQSQSPTRPSLPPVEWLLGIDADTQPQPGLVAGLLAEAEREGYDLVSLSPRFILKYPGELLLQPALLMTLLYRFGPTGSPSQSAERVMANGQCLLVRRSVLQEMNGYSCARRSFCDDVTLAREVARRGYRVAFWDGSRLLKVRMYDGAAETWREWGRSLDLKDASSWGQTWSDVWLLWMLQGLPLPVLLGSLLISGLGTPLGGVFVGLNALLLLIRVALGWAIAPSYDCHQAQGAWLFWLSPLADPLAALRITLSALHRPTQWRGRVYNMNNDA</sequence>
<keyword evidence="2" id="KW-0808">Transferase</keyword>
<dbReference type="RefSeq" id="WP_252662745.1">
    <property type="nucleotide sequence ID" value="NZ_CP098611.1"/>
</dbReference>
<keyword evidence="3" id="KW-1185">Reference proteome</keyword>
<keyword evidence="1" id="KW-0812">Transmembrane</keyword>
<dbReference type="PANTHER" id="PTHR43646:SF3">
    <property type="entry name" value="SLR1566 PROTEIN"/>
    <property type="match status" value="1"/>
</dbReference>
<evidence type="ECO:0000256" key="1">
    <source>
        <dbReference type="SAM" id="Phobius"/>
    </source>
</evidence>
<feature type="transmembrane region" description="Helical" evidence="1">
    <location>
        <begin position="309"/>
        <end position="328"/>
    </location>
</feature>
<proteinExistence type="predicted"/>
<feature type="transmembrane region" description="Helical" evidence="1">
    <location>
        <begin position="335"/>
        <end position="358"/>
    </location>
</feature>
<keyword evidence="2" id="KW-0328">Glycosyltransferase</keyword>
<evidence type="ECO:0000313" key="2">
    <source>
        <dbReference type="EMBL" id="USR90721.1"/>
    </source>
</evidence>
<dbReference type="PANTHER" id="PTHR43646">
    <property type="entry name" value="GLYCOSYLTRANSFERASE"/>
    <property type="match status" value="1"/>
</dbReference>
<gene>
    <name evidence="2" type="ORF">NEA10_18155</name>
</gene>
<reference evidence="2" key="1">
    <citation type="submission" date="2022-06" db="EMBL/GenBank/DDBJ databases">
        <title>Genome sequence of Phormidium yuhuli AB48 isolated from an industrial photobioreactor environment.</title>
        <authorList>
            <person name="Qiu Y."/>
            <person name="Noonan A.J.C."/>
            <person name="Dofher K."/>
            <person name="Koch M."/>
            <person name="Kieft B."/>
            <person name="Lin X."/>
            <person name="Ziels R.M."/>
            <person name="Hallam S.J."/>
        </authorList>
    </citation>
    <scope>NUCLEOTIDE SEQUENCE</scope>
    <source>
        <strain evidence="2">AB48</strain>
    </source>
</reference>
<dbReference type="CDD" id="cd00761">
    <property type="entry name" value="Glyco_tranf_GTA_type"/>
    <property type="match status" value="1"/>
</dbReference>
<organism evidence="2 3">
    <name type="scientific">Phormidium yuhuli AB48</name>
    <dbReference type="NCBI Taxonomy" id="2940671"/>
    <lineage>
        <taxon>Bacteria</taxon>
        <taxon>Bacillati</taxon>
        <taxon>Cyanobacteriota</taxon>
        <taxon>Cyanophyceae</taxon>
        <taxon>Oscillatoriophycideae</taxon>
        <taxon>Oscillatoriales</taxon>
        <taxon>Oscillatoriaceae</taxon>
        <taxon>Phormidium</taxon>
        <taxon>Phormidium yuhuli</taxon>
    </lineage>
</organism>
<accession>A0ABY5AP59</accession>
<dbReference type="EMBL" id="CP098611">
    <property type="protein sequence ID" value="USR90721.1"/>
    <property type="molecule type" value="Genomic_DNA"/>
</dbReference>
<dbReference type="Proteomes" id="UP001056708">
    <property type="component" value="Chromosome"/>
</dbReference>
<keyword evidence="1" id="KW-0472">Membrane</keyword>